<dbReference type="InterPro" id="IPR018392">
    <property type="entry name" value="LysM"/>
</dbReference>
<feature type="domain" description="LysM" evidence="5">
    <location>
        <begin position="98"/>
        <end position="147"/>
    </location>
</feature>
<evidence type="ECO:0000313" key="7">
    <source>
        <dbReference type="Proteomes" id="UP000216446"/>
    </source>
</evidence>
<dbReference type="CDD" id="cd00118">
    <property type="entry name" value="LysM"/>
    <property type="match status" value="1"/>
</dbReference>
<evidence type="ECO:0000259" key="5">
    <source>
        <dbReference type="PROSITE" id="PS51782"/>
    </source>
</evidence>
<comment type="subcellular location">
    <subcellularLocation>
        <location evidence="1">Cytoplasm</location>
    </subcellularLocation>
</comment>
<evidence type="ECO:0000313" key="6">
    <source>
        <dbReference type="EMBL" id="OZC02532.1"/>
    </source>
</evidence>
<dbReference type="InterPro" id="IPR052196">
    <property type="entry name" value="Bact_Kbp"/>
</dbReference>
<dbReference type="GO" id="GO:0005737">
    <property type="term" value="C:cytoplasm"/>
    <property type="evidence" value="ECO:0007669"/>
    <property type="project" value="UniProtKB-SubCell"/>
</dbReference>
<dbReference type="FunCoup" id="A0A259TXQ1">
    <property type="interactions" value="36"/>
</dbReference>
<dbReference type="PANTHER" id="PTHR34700">
    <property type="entry name" value="POTASSIUM BINDING PROTEIN KBP"/>
    <property type="match status" value="1"/>
</dbReference>
<dbReference type="FunFam" id="3.10.350.10:FF:000001">
    <property type="entry name" value="Peptidoglycan-binding protein LysM"/>
    <property type="match status" value="1"/>
</dbReference>
<dbReference type="AlphaFoldDB" id="A0A259TXQ1"/>
<dbReference type="PANTHER" id="PTHR34700:SF8">
    <property type="entry name" value="POTASSIUM BINDING PROTEIN KBP"/>
    <property type="match status" value="1"/>
</dbReference>
<feature type="domain" description="BON" evidence="4">
    <location>
        <begin position="17"/>
        <end position="86"/>
    </location>
</feature>
<dbReference type="SUPFAM" id="SSF54106">
    <property type="entry name" value="LysM domain"/>
    <property type="match status" value="1"/>
</dbReference>
<dbReference type="Pfam" id="PF04972">
    <property type="entry name" value="BON"/>
    <property type="match status" value="1"/>
</dbReference>
<dbReference type="InterPro" id="IPR036779">
    <property type="entry name" value="LysM_dom_sf"/>
</dbReference>
<gene>
    <name evidence="6" type="ORF">BSZ36_05810</name>
</gene>
<dbReference type="Proteomes" id="UP000216446">
    <property type="component" value="Unassembled WGS sequence"/>
</dbReference>
<protein>
    <recommendedName>
        <fullName evidence="3">Potassium binding protein Kbp</fullName>
    </recommendedName>
</protein>
<evidence type="ECO:0000259" key="4">
    <source>
        <dbReference type="PROSITE" id="PS50914"/>
    </source>
</evidence>
<name>A0A259TXQ1_9BACT</name>
<dbReference type="NCBIfam" id="NF008399">
    <property type="entry name" value="PRK11198.1"/>
    <property type="match status" value="1"/>
</dbReference>
<evidence type="ECO:0000256" key="1">
    <source>
        <dbReference type="ARBA" id="ARBA00004496"/>
    </source>
</evidence>
<dbReference type="PROSITE" id="PS51782">
    <property type="entry name" value="LYSM"/>
    <property type="match status" value="1"/>
</dbReference>
<comment type="caution">
    <text evidence="6">The sequence shown here is derived from an EMBL/GenBank/DDBJ whole genome shotgun (WGS) entry which is preliminary data.</text>
</comment>
<evidence type="ECO:0000256" key="2">
    <source>
        <dbReference type="ARBA" id="ARBA00022490"/>
    </source>
</evidence>
<keyword evidence="7" id="KW-1185">Reference proteome</keyword>
<dbReference type="Gene3D" id="3.30.1340.30">
    <property type="match status" value="1"/>
</dbReference>
<dbReference type="EMBL" id="MQWB01000001">
    <property type="protein sequence ID" value="OZC02532.1"/>
    <property type="molecule type" value="Genomic_DNA"/>
</dbReference>
<dbReference type="OrthoDB" id="370541at2"/>
<keyword evidence="2" id="KW-0963">Cytoplasm</keyword>
<reference evidence="6 7" key="1">
    <citation type="submission" date="2016-11" db="EMBL/GenBank/DDBJ databases">
        <title>Study of marine rhodopsin-containing bacteria.</title>
        <authorList>
            <person name="Yoshizawa S."/>
            <person name="Kumagai Y."/>
            <person name="Kogure K."/>
        </authorList>
    </citation>
    <scope>NUCLEOTIDE SEQUENCE [LARGE SCALE GENOMIC DNA]</scope>
    <source>
        <strain evidence="6 7">SG-29</strain>
    </source>
</reference>
<dbReference type="Pfam" id="PF01476">
    <property type="entry name" value="LysM"/>
    <property type="match status" value="1"/>
</dbReference>
<dbReference type="RefSeq" id="WP_094546894.1">
    <property type="nucleotide sequence ID" value="NZ_MQWB01000001.1"/>
</dbReference>
<accession>A0A259TXQ1</accession>
<dbReference type="Gene3D" id="3.10.350.10">
    <property type="entry name" value="LysM domain"/>
    <property type="match status" value="1"/>
</dbReference>
<organism evidence="6 7">
    <name type="scientific">Rubricoccus marinus</name>
    <dbReference type="NCBI Taxonomy" id="716817"/>
    <lineage>
        <taxon>Bacteria</taxon>
        <taxon>Pseudomonadati</taxon>
        <taxon>Rhodothermota</taxon>
        <taxon>Rhodothermia</taxon>
        <taxon>Rhodothermales</taxon>
        <taxon>Rubricoccaceae</taxon>
        <taxon>Rubricoccus</taxon>
    </lineage>
</organism>
<dbReference type="PROSITE" id="PS50914">
    <property type="entry name" value="BON"/>
    <property type="match status" value="1"/>
</dbReference>
<sequence>MGLLDFLKDKGKDIFGGGGNEAESIKKEVERALGSNVSNLTVHFNDGKVSLMGEAKSLAAKEKAALIAGNVKGVSNVNDDGLKVAGGDAAAPATSGTRYYTIKSGDSLSKIAKDMYGDAGDYNKIFEANREVIEDPDKIYPGQQIRIPA</sequence>
<dbReference type="SMART" id="SM00257">
    <property type="entry name" value="LysM"/>
    <property type="match status" value="1"/>
</dbReference>
<dbReference type="InterPro" id="IPR007055">
    <property type="entry name" value="BON_dom"/>
</dbReference>
<dbReference type="InParanoid" id="A0A259TXQ1"/>
<proteinExistence type="predicted"/>
<evidence type="ECO:0000256" key="3">
    <source>
        <dbReference type="ARBA" id="ARBA00072219"/>
    </source>
</evidence>